<proteinExistence type="predicted"/>
<evidence type="ECO:0000313" key="3">
    <source>
        <dbReference type="Proteomes" id="UP000236724"/>
    </source>
</evidence>
<dbReference type="EMBL" id="FMSV02000148">
    <property type="protein sequence ID" value="SEH05046.1"/>
    <property type="molecule type" value="Genomic_DNA"/>
</dbReference>
<dbReference type="InterPro" id="IPR050534">
    <property type="entry name" value="Coronavir_polyprotein_1ab"/>
</dbReference>
<dbReference type="GO" id="GO:0008854">
    <property type="term" value="F:exodeoxyribonuclease V activity"/>
    <property type="evidence" value="ECO:0007669"/>
    <property type="project" value="UniProtKB-EC"/>
</dbReference>
<sequence length="598" mass="68888">MITNRTMNVEPKDQIKFLNQELITLSESWETYLSKQMRFLVAEKELFIGRIWGIEDKSNCLILRFKVSHVPRINSLFFLGLVGPDSVGDPSSWEFTYRQFRESEKKDYWNKQGVEIQTVNYLSIDEKWAYILVNVAEHQFMDDMEQTYLYKGTHPLIVVAQSDPPFKYLLNLKEFIEHHPNNKILNYQIINELECWNPHVLDNANDVSTEMIEMIQQQKYTLIQGPPGTGKSYLAAQICDHFLANNKSVSVTALTNKALIEIAQQPALVDFLRGMKIYKTNITNEETRKLPWLLDYEDSLPSAGELLLTTYYKLSELYKKVSIENKRFDLLIIEEASQAFLPTIAMFSTIAHRILIVGDHKQLSPVVQTSDYKLKLINQDIHGVINGFETYAYNNEEISYRLTKTRRLTSDSANLTSVYYDNQLGSISEFDNQIIHQTKYNDLFHPNGGITVVELPKAMAGFTKKQLYSIIAEVGLDLLESDKENNVAFLTSTVANEENIYQAYSSRSKKYKRVTISTIHKIQGLTCDYTLFYMPLESSHMDLDDNLFNVATSRAKKGTLIITFDYIDLLAGKSKEIQTFLNGCRNVTDIFLTYLKTI</sequence>
<dbReference type="OrthoDB" id="9757917at2"/>
<organism evidence="2 3">
    <name type="scientific">Candidatus Venteria ishoeyi</name>
    <dbReference type="NCBI Taxonomy" id="1899563"/>
    <lineage>
        <taxon>Bacteria</taxon>
        <taxon>Pseudomonadati</taxon>
        <taxon>Pseudomonadota</taxon>
        <taxon>Gammaproteobacteria</taxon>
        <taxon>Thiotrichales</taxon>
        <taxon>Thiotrichaceae</taxon>
        <taxon>Venteria</taxon>
    </lineage>
</organism>
<dbReference type="Gene3D" id="3.40.50.300">
    <property type="entry name" value="P-loop containing nucleotide triphosphate hydrolases"/>
    <property type="match status" value="2"/>
</dbReference>
<dbReference type="Proteomes" id="UP000236724">
    <property type="component" value="Unassembled WGS sequence"/>
</dbReference>
<dbReference type="EC" id="3.1.11.5" evidence="2"/>
<dbReference type="GO" id="GO:0005524">
    <property type="term" value="F:ATP binding"/>
    <property type="evidence" value="ECO:0007669"/>
    <property type="project" value="InterPro"/>
</dbReference>
<dbReference type="GO" id="GO:0043139">
    <property type="term" value="F:5'-3' DNA helicase activity"/>
    <property type="evidence" value="ECO:0007669"/>
    <property type="project" value="TreeGrafter"/>
</dbReference>
<accession>A0A1H6F7K4</accession>
<evidence type="ECO:0000259" key="1">
    <source>
        <dbReference type="Pfam" id="PF01443"/>
    </source>
</evidence>
<dbReference type="InterPro" id="IPR027351">
    <property type="entry name" value="(+)RNA_virus_helicase_core_dom"/>
</dbReference>
<dbReference type="Pfam" id="PF01443">
    <property type="entry name" value="Viral_helicase1"/>
    <property type="match status" value="1"/>
</dbReference>
<dbReference type="AlphaFoldDB" id="A0A1H6F7K4"/>
<dbReference type="InterPro" id="IPR027417">
    <property type="entry name" value="P-loop_NTPase"/>
</dbReference>
<name>A0A1H6F7K4_9GAMM</name>
<keyword evidence="2" id="KW-0378">Hydrolase</keyword>
<dbReference type="PANTHER" id="PTHR43788">
    <property type="entry name" value="DNA2/NAM7 HELICASE FAMILY MEMBER"/>
    <property type="match status" value="1"/>
</dbReference>
<evidence type="ECO:0000313" key="2">
    <source>
        <dbReference type="EMBL" id="SEH05046.1"/>
    </source>
</evidence>
<protein>
    <submittedName>
        <fullName evidence="2">RecBCD enzyme subunit RecD</fullName>
        <ecNumber evidence="2">3.1.11.5</ecNumber>
    </submittedName>
</protein>
<dbReference type="Pfam" id="PF13245">
    <property type="entry name" value="AAA_19"/>
    <property type="match status" value="1"/>
</dbReference>
<dbReference type="SUPFAM" id="SSF52540">
    <property type="entry name" value="P-loop containing nucleoside triphosphate hydrolases"/>
    <property type="match status" value="1"/>
</dbReference>
<keyword evidence="3" id="KW-1185">Reference proteome</keyword>
<feature type="domain" description="(+)RNA virus helicase C-terminal" evidence="1">
    <location>
        <begin position="453"/>
        <end position="563"/>
    </location>
</feature>
<reference evidence="2 3" key="1">
    <citation type="submission" date="2016-10" db="EMBL/GenBank/DDBJ databases">
        <authorList>
            <person name="de Groot N.N."/>
        </authorList>
    </citation>
    <scope>NUCLEOTIDE SEQUENCE [LARGE SCALE GENOMIC DNA]</scope>
    <source>
        <strain evidence="2">MBHS1</strain>
    </source>
</reference>
<gene>
    <name evidence="2" type="primary">recD_2</name>
    <name evidence="2" type="ORF">MBHS_00899</name>
</gene>
<dbReference type="PANTHER" id="PTHR43788:SF8">
    <property type="entry name" value="DNA-BINDING PROTEIN SMUBP-2"/>
    <property type="match status" value="1"/>
</dbReference>